<evidence type="ECO:0000313" key="2">
    <source>
        <dbReference type="Proteomes" id="UP000008461"/>
    </source>
</evidence>
<name>F4KW05_HALH1</name>
<dbReference type="KEGG" id="hhy:Halhy_0291"/>
<proteinExistence type="predicted"/>
<reference key="2">
    <citation type="submission" date="2011-04" db="EMBL/GenBank/DDBJ databases">
        <title>Complete sequence of chromosome of Haliscomenobacter hydrossis DSM 1100.</title>
        <authorList>
            <consortium name="US DOE Joint Genome Institute (JGI-PGF)"/>
            <person name="Lucas S."/>
            <person name="Han J."/>
            <person name="Lapidus A."/>
            <person name="Bruce D."/>
            <person name="Goodwin L."/>
            <person name="Pitluck S."/>
            <person name="Peters L."/>
            <person name="Kyrpides N."/>
            <person name="Mavromatis K."/>
            <person name="Ivanova N."/>
            <person name="Ovchinnikova G."/>
            <person name="Pagani I."/>
            <person name="Daligault H."/>
            <person name="Detter J.C."/>
            <person name="Han C."/>
            <person name="Land M."/>
            <person name="Hauser L."/>
            <person name="Markowitz V."/>
            <person name="Cheng J.-F."/>
            <person name="Hugenholtz P."/>
            <person name="Woyke T."/>
            <person name="Wu D."/>
            <person name="Verbarg S."/>
            <person name="Frueling A."/>
            <person name="Brambilla E."/>
            <person name="Klenk H.-P."/>
            <person name="Eisen J.A."/>
        </authorList>
    </citation>
    <scope>NUCLEOTIDE SEQUENCE</scope>
    <source>
        <strain>DSM 1100</strain>
    </source>
</reference>
<dbReference type="EMBL" id="CP002691">
    <property type="protein sequence ID" value="AEE48203.1"/>
    <property type="molecule type" value="Genomic_DNA"/>
</dbReference>
<reference evidence="1 2" key="1">
    <citation type="journal article" date="2011" name="Stand. Genomic Sci.">
        <title>Complete genome sequence of Haliscomenobacter hydrossis type strain (O).</title>
        <authorList>
            <consortium name="US DOE Joint Genome Institute (JGI-PGF)"/>
            <person name="Daligault H."/>
            <person name="Lapidus A."/>
            <person name="Zeytun A."/>
            <person name="Nolan M."/>
            <person name="Lucas S."/>
            <person name="Del Rio T.G."/>
            <person name="Tice H."/>
            <person name="Cheng J.F."/>
            <person name="Tapia R."/>
            <person name="Han C."/>
            <person name="Goodwin L."/>
            <person name="Pitluck S."/>
            <person name="Liolios K."/>
            <person name="Pagani I."/>
            <person name="Ivanova N."/>
            <person name="Huntemann M."/>
            <person name="Mavromatis K."/>
            <person name="Mikhailova N."/>
            <person name="Pati A."/>
            <person name="Chen A."/>
            <person name="Palaniappan K."/>
            <person name="Land M."/>
            <person name="Hauser L."/>
            <person name="Brambilla E.M."/>
            <person name="Rohde M."/>
            <person name="Verbarg S."/>
            <person name="Goker M."/>
            <person name="Bristow J."/>
            <person name="Eisen J.A."/>
            <person name="Markowitz V."/>
            <person name="Hugenholtz P."/>
            <person name="Kyrpides N.C."/>
            <person name="Klenk H.P."/>
            <person name="Woyke T."/>
        </authorList>
    </citation>
    <scope>NUCLEOTIDE SEQUENCE [LARGE SCALE GENOMIC DNA]</scope>
    <source>
        <strain evidence="2">ATCC 27775 / DSM 1100 / LMG 10767 / O</strain>
    </source>
</reference>
<dbReference type="AlphaFoldDB" id="F4KW05"/>
<organism evidence="1 2">
    <name type="scientific">Haliscomenobacter hydrossis (strain ATCC 27775 / DSM 1100 / LMG 10767 / O)</name>
    <dbReference type="NCBI Taxonomy" id="760192"/>
    <lineage>
        <taxon>Bacteria</taxon>
        <taxon>Pseudomonadati</taxon>
        <taxon>Bacteroidota</taxon>
        <taxon>Saprospiria</taxon>
        <taxon>Saprospirales</taxon>
        <taxon>Haliscomenobacteraceae</taxon>
        <taxon>Haliscomenobacter</taxon>
    </lineage>
</organism>
<accession>F4KW05</accession>
<sequence>MLIFVDKVKAFRSHIQSFVGHFCKIQCNVDSEIRRKVNSRKRGKKRRKLYT</sequence>
<protein>
    <submittedName>
        <fullName evidence="1">Uncharacterized protein</fullName>
    </submittedName>
</protein>
<dbReference type="HOGENOM" id="CLU_3099451_0_0_10"/>
<keyword evidence="2" id="KW-1185">Reference proteome</keyword>
<gene>
    <name evidence="1" type="ordered locus">Halhy_0291</name>
</gene>
<dbReference type="Proteomes" id="UP000008461">
    <property type="component" value="Chromosome"/>
</dbReference>
<evidence type="ECO:0000313" key="1">
    <source>
        <dbReference type="EMBL" id="AEE48203.1"/>
    </source>
</evidence>